<evidence type="ECO:0000313" key="15">
    <source>
        <dbReference type="EnsemblMetazoa" id="CapteP115399"/>
    </source>
</evidence>
<dbReference type="SMART" id="SM00918">
    <property type="entry name" value="Lig_chan-Glu_bd"/>
    <property type="match status" value="1"/>
</dbReference>
<dbReference type="SMART" id="SM00062">
    <property type="entry name" value="PBPb"/>
    <property type="match status" value="1"/>
</dbReference>
<evidence type="ECO:0000256" key="4">
    <source>
        <dbReference type="ARBA" id="ARBA00022989"/>
    </source>
</evidence>
<feature type="domain" description="Ionotropic glutamate receptor L-glutamate and glycine-binding" evidence="13">
    <location>
        <begin position="14"/>
        <end position="78"/>
    </location>
</feature>
<dbReference type="OrthoDB" id="9997229at2759"/>
<dbReference type="GO" id="GO:0015276">
    <property type="term" value="F:ligand-gated monoatomic ion channel activity"/>
    <property type="evidence" value="ECO:0007669"/>
    <property type="project" value="InterPro"/>
</dbReference>
<dbReference type="PANTHER" id="PTHR18966">
    <property type="entry name" value="IONOTROPIC GLUTAMATE RECEPTOR"/>
    <property type="match status" value="1"/>
</dbReference>
<dbReference type="InterPro" id="IPR015683">
    <property type="entry name" value="Ionotropic_Glu_rcpt"/>
</dbReference>
<evidence type="ECO:0000313" key="14">
    <source>
        <dbReference type="EMBL" id="ELU10795.1"/>
    </source>
</evidence>
<keyword evidence="8" id="KW-0325">Glycoprotein</keyword>
<keyword evidence="9" id="KW-1071">Ligand-gated ion channel</keyword>
<organism evidence="14">
    <name type="scientific">Capitella teleta</name>
    <name type="common">Polychaete worm</name>
    <dbReference type="NCBI Taxonomy" id="283909"/>
    <lineage>
        <taxon>Eukaryota</taxon>
        <taxon>Metazoa</taxon>
        <taxon>Spiralia</taxon>
        <taxon>Lophotrochozoa</taxon>
        <taxon>Annelida</taxon>
        <taxon>Polychaeta</taxon>
        <taxon>Sedentaria</taxon>
        <taxon>Scolecida</taxon>
        <taxon>Capitellidae</taxon>
        <taxon>Capitella</taxon>
    </lineage>
</organism>
<dbReference type="Gene3D" id="3.40.190.10">
    <property type="entry name" value="Periplasmic binding protein-like II"/>
    <property type="match status" value="2"/>
</dbReference>
<dbReference type="GO" id="GO:0016020">
    <property type="term" value="C:membrane"/>
    <property type="evidence" value="ECO:0007669"/>
    <property type="project" value="UniProtKB-SubCell"/>
</dbReference>
<dbReference type="InterPro" id="IPR019594">
    <property type="entry name" value="Glu/Gly-bd"/>
</dbReference>
<dbReference type="EMBL" id="KB297234">
    <property type="protein sequence ID" value="ELU10795.1"/>
    <property type="molecule type" value="Genomic_DNA"/>
</dbReference>
<comment type="subcellular location">
    <subcellularLocation>
        <location evidence="1">Membrane</location>
        <topology evidence="1">Multi-pass membrane protein</topology>
    </subcellularLocation>
</comment>
<evidence type="ECO:0000259" key="12">
    <source>
        <dbReference type="SMART" id="SM00079"/>
    </source>
</evidence>
<keyword evidence="5" id="KW-0406">Ion transport</keyword>
<dbReference type="Proteomes" id="UP000014760">
    <property type="component" value="Unassembled WGS sequence"/>
</dbReference>
<dbReference type="HOGENOM" id="CLU_069973_0_0_1"/>
<dbReference type="SUPFAM" id="SSF53850">
    <property type="entry name" value="Periplasmic binding protein-like II"/>
    <property type="match status" value="1"/>
</dbReference>
<evidence type="ECO:0000256" key="2">
    <source>
        <dbReference type="ARBA" id="ARBA00022448"/>
    </source>
</evidence>
<keyword evidence="2" id="KW-0813">Transport</keyword>
<accession>R7V4U6</accession>
<dbReference type="FunFam" id="3.40.190.10:FF:000024">
    <property type="entry name" value="Glutamate receptor, ionotropic, delta 1"/>
    <property type="match status" value="1"/>
</dbReference>
<dbReference type="Pfam" id="PF10613">
    <property type="entry name" value="Lig_chan-Glu_bd"/>
    <property type="match status" value="1"/>
</dbReference>
<dbReference type="EnsemblMetazoa" id="CapteT115399">
    <property type="protein sequence ID" value="CapteP115399"/>
    <property type="gene ID" value="CapteG115399"/>
</dbReference>
<keyword evidence="6" id="KW-0472">Membrane</keyword>
<evidence type="ECO:0000256" key="1">
    <source>
        <dbReference type="ARBA" id="ARBA00004141"/>
    </source>
</evidence>
<evidence type="ECO:0000313" key="16">
    <source>
        <dbReference type="Proteomes" id="UP000014760"/>
    </source>
</evidence>
<evidence type="ECO:0008006" key="17">
    <source>
        <dbReference type="Google" id="ProtNLM"/>
    </source>
</evidence>
<proteinExistence type="predicted"/>
<evidence type="ECO:0000256" key="3">
    <source>
        <dbReference type="ARBA" id="ARBA00022692"/>
    </source>
</evidence>
<reference evidence="14 16" key="2">
    <citation type="journal article" date="2013" name="Nature">
        <title>Insights into bilaterian evolution from three spiralian genomes.</title>
        <authorList>
            <person name="Simakov O."/>
            <person name="Marletaz F."/>
            <person name="Cho S.J."/>
            <person name="Edsinger-Gonzales E."/>
            <person name="Havlak P."/>
            <person name="Hellsten U."/>
            <person name="Kuo D.H."/>
            <person name="Larsson T."/>
            <person name="Lv J."/>
            <person name="Arendt D."/>
            <person name="Savage R."/>
            <person name="Osoegawa K."/>
            <person name="de Jong P."/>
            <person name="Grimwood J."/>
            <person name="Chapman J.A."/>
            <person name="Shapiro H."/>
            <person name="Aerts A."/>
            <person name="Otillar R.P."/>
            <person name="Terry A.Y."/>
            <person name="Boore J.L."/>
            <person name="Grigoriev I.V."/>
            <person name="Lindberg D.R."/>
            <person name="Seaver E.C."/>
            <person name="Weisblat D.A."/>
            <person name="Putnam N.H."/>
            <person name="Rokhsar D.S."/>
        </authorList>
    </citation>
    <scope>NUCLEOTIDE SEQUENCE</scope>
    <source>
        <strain evidence="14 16">I ESC-2004</strain>
    </source>
</reference>
<dbReference type="AlphaFoldDB" id="R7V4U6"/>
<evidence type="ECO:0000256" key="8">
    <source>
        <dbReference type="ARBA" id="ARBA00023180"/>
    </source>
</evidence>
<keyword evidence="7" id="KW-0675">Receptor</keyword>
<feature type="domain" description="Ionotropic glutamate receptor C-terminal" evidence="12">
    <location>
        <begin position="2"/>
        <end position="260"/>
    </location>
</feature>
<gene>
    <name evidence="14" type="ORF">CAPTEDRAFT_115399</name>
</gene>
<keyword evidence="4" id="KW-1133">Transmembrane helix</keyword>
<evidence type="ECO:0000256" key="7">
    <source>
        <dbReference type="ARBA" id="ARBA00023170"/>
    </source>
</evidence>
<evidence type="ECO:0000256" key="10">
    <source>
        <dbReference type="ARBA" id="ARBA00023303"/>
    </source>
</evidence>
<protein>
    <recommendedName>
        <fullName evidence="17">Ionotropic glutamate receptor L-glutamate and glycine-binding domain-containing protein</fullName>
    </recommendedName>
</protein>
<dbReference type="InterPro" id="IPR001638">
    <property type="entry name" value="Solute-binding_3/MltF_N"/>
</dbReference>
<evidence type="ECO:0000259" key="11">
    <source>
        <dbReference type="SMART" id="SM00062"/>
    </source>
</evidence>
<dbReference type="STRING" id="283909.R7V4U6"/>
<sequence length="342" mass="38739">TRVLLTIARLQEPPFLFADPHDIGRGNRRFKGFVPDLVQKLAAKLKGYRYKIKLVTHGGYGVEDAMGSWNGLVGEVIRGEADVAIGALSIRPSRSAVVDFTTPIMQTGITVVMRHAQGDELSPILRPTDLASQHNISYGCIIGTQTYYYFKNNKAPIIVNMWRNISSSDDNFVATSREGVQRVRESNGTYAFLVESVIGEYLASQPPCELQVLGSLLHMSKYALAVNKNSSQLLKELNRVLVNLKDSGVLDRLRTKWWKRRCDVMTEPLPEVMLDRDEDDDDDDIDNDEEAKELMREHYLQEIRAKSSTSSALSHRTINHVLHNIHHFVVYLFFVRFSVNCD</sequence>
<evidence type="ECO:0000256" key="5">
    <source>
        <dbReference type="ARBA" id="ARBA00023065"/>
    </source>
</evidence>
<feature type="domain" description="Solute-binding protein family 3/N-terminal" evidence="11">
    <location>
        <begin position="4"/>
        <end position="261"/>
    </location>
</feature>
<dbReference type="CDD" id="cd13685">
    <property type="entry name" value="PBP2_iGluR_non_NMDA_like"/>
    <property type="match status" value="1"/>
</dbReference>
<name>R7V4U6_CAPTE</name>
<evidence type="ECO:0000256" key="6">
    <source>
        <dbReference type="ARBA" id="ARBA00023136"/>
    </source>
</evidence>
<dbReference type="OMA" id="ARENYIT"/>
<dbReference type="SMART" id="SM00079">
    <property type="entry name" value="PBPe"/>
    <property type="match status" value="1"/>
</dbReference>
<dbReference type="InterPro" id="IPR001320">
    <property type="entry name" value="Iontro_rcpt_C"/>
</dbReference>
<evidence type="ECO:0000256" key="9">
    <source>
        <dbReference type="ARBA" id="ARBA00023286"/>
    </source>
</evidence>
<reference evidence="16" key="1">
    <citation type="submission" date="2012-12" db="EMBL/GenBank/DDBJ databases">
        <authorList>
            <person name="Hellsten U."/>
            <person name="Grimwood J."/>
            <person name="Chapman J.A."/>
            <person name="Shapiro H."/>
            <person name="Aerts A."/>
            <person name="Otillar R.P."/>
            <person name="Terry A.Y."/>
            <person name="Boore J.L."/>
            <person name="Simakov O."/>
            <person name="Marletaz F."/>
            <person name="Cho S.-J."/>
            <person name="Edsinger-Gonzales E."/>
            <person name="Havlak P."/>
            <person name="Kuo D.-H."/>
            <person name="Larsson T."/>
            <person name="Lv J."/>
            <person name="Arendt D."/>
            <person name="Savage R."/>
            <person name="Osoegawa K."/>
            <person name="de Jong P."/>
            <person name="Lindberg D.R."/>
            <person name="Seaver E.C."/>
            <person name="Weisblat D.A."/>
            <person name="Putnam N.H."/>
            <person name="Grigoriev I.V."/>
            <person name="Rokhsar D.S."/>
        </authorList>
    </citation>
    <scope>NUCLEOTIDE SEQUENCE</scope>
    <source>
        <strain evidence="16">I ESC-2004</strain>
    </source>
</reference>
<dbReference type="EMBL" id="AMQN01000912">
    <property type="status" value="NOT_ANNOTATED_CDS"/>
    <property type="molecule type" value="Genomic_DNA"/>
</dbReference>
<keyword evidence="10" id="KW-0407">Ion channel</keyword>
<reference evidence="15" key="3">
    <citation type="submission" date="2015-06" db="UniProtKB">
        <authorList>
            <consortium name="EnsemblMetazoa"/>
        </authorList>
    </citation>
    <scope>IDENTIFICATION</scope>
</reference>
<keyword evidence="3" id="KW-0812">Transmembrane</keyword>
<feature type="non-terminal residue" evidence="14">
    <location>
        <position position="1"/>
    </location>
</feature>
<evidence type="ECO:0000259" key="13">
    <source>
        <dbReference type="SMART" id="SM00918"/>
    </source>
</evidence>
<keyword evidence="16" id="KW-1185">Reference proteome</keyword>